<sequence>MDKIKQIAEAIFIVNRHSKTALDPTYLYQLKQAAIQQLIQEGHAKKIGLQYTNRPKNCRQHSLVLVQCSDLLFHIPPTKTDLKALPHLGKQVPIKRTTKISLSLKRAKYYLETYTHIVPAKNSSSSGFESSSPYFR</sequence>
<keyword evidence="2" id="KW-1185">Reference proteome</keyword>
<evidence type="ECO:0008006" key="3">
    <source>
        <dbReference type="Google" id="ProtNLM"/>
    </source>
</evidence>
<gene>
    <name evidence="1" type="ORF">X560_1958</name>
</gene>
<accession>A0A0J8G7U9</accession>
<proteinExistence type="predicted"/>
<dbReference type="AlphaFoldDB" id="A0A0J8G7U9"/>
<dbReference type="EMBL" id="AZHO01000024">
    <property type="protein sequence ID" value="KMT58742.1"/>
    <property type="molecule type" value="Genomic_DNA"/>
</dbReference>
<organism evidence="1 2">
    <name type="scientific">Listeria fleischmannii 1991</name>
    <dbReference type="NCBI Taxonomy" id="1430899"/>
    <lineage>
        <taxon>Bacteria</taxon>
        <taxon>Bacillati</taxon>
        <taxon>Bacillota</taxon>
        <taxon>Bacilli</taxon>
        <taxon>Bacillales</taxon>
        <taxon>Listeriaceae</taxon>
        <taxon>Listeria</taxon>
    </lineage>
</organism>
<reference evidence="1 2" key="1">
    <citation type="journal article" date="2015" name="Genome Biol. Evol.">
        <title>Comparative Genomics of Listeria Sensu Lato: Genus-Wide Differences in Evolutionary Dynamics and the Progressive Gain of Complex, Potentially Pathogenicity-Related Traits through Lateral Gene Transfer.</title>
        <authorList>
            <person name="Chiara M."/>
            <person name="Caruso M."/>
            <person name="D'Erchia A.M."/>
            <person name="Manzari C."/>
            <person name="Fraccalvieri R."/>
            <person name="Goffredo E."/>
            <person name="Latorre L."/>
            <person name="Miccolupo A."/>
            <person name="Padalino I."/>
            <person name="Santagada G."/>
            <person name="Chiocco D."/>
            <person name="Pesole G."/>
            <person name="Horner D.S."/>
            <person name="Parisi A."/>
        </authorList>
    </citation>
    <scope>NUCLEOTIDE SEQUENCE [LARGE SCALE GENOMIC DNA]</scope>
    <source>
        <strain evidence="1 2">1991</strain>
    </source>
</reference>
<protein>
    <recommendedName>
        <fullName evidence="3">YkyB-like protein</fullName>
    </recommendedName>
</protein>
<dbReference type="InterPro" id="IPR025552">
    <property type="entry name" value="YkyB"/>
</dbReference>
<dbReference type="PATRIC" id="fig|1430899.3.peg.2001"/>
<dbReference type="Pfam" id="PF14177">
    <property type="entry name" value="YkyB"/>
    <property type="match status" value="1"/>
</dbReference>
<dbReference type="RefSeq" id="WP_007472269.1">
    <property type="nucleotide sequence ID" value="NZ_KQ130617.1"/>
</dbReference>
<dbReference type="Proteomes" id="UP000052258">
    <property type="component" value="Unassembled WGS sequence"/>
</dbReference>
<evidence type="ECO:0000313" key="2">
    <source>
        <dbReference type="Proteomes" id="UP000052258"/>
    </source>
</evidence>
<evidence type="ECO:0000313" key="1">
    <source>
        <dbReference type="EMBL" id="KMT58742.1"/>
    </source>
</evidence>
<dbReference type="OrthoDB" id="2360869at2"/>
<name>A0A0J8G7U9_9LIST</name>
<comment type="caution">
    <text evidence="1">The sequence shown here is derived from an EMBL/GenBank/DDBJ whole genome shotgun (WGS) entry which is preliminary data.</text>
</comment>